<protein>
    <submittedName>
        <fullName evidence="1">Uncharacterized protein</fullName>
    </submittedName>
</protein>
<comment type="caution">
    <text evidence="1">The sequence shown here is derived from an EMBL/GenBank/DDBJ whole genome shotgun (WGS) entry which is preliminary data.</text>
</comment>
<reference evidence="2" key="1">
    <citation type="journal article" date="2019" name="Int. J. Syst. Evol. Microbiol.">
        <title>The Global Catalogue of Microorganisms (GCM) 10K type strain sequencing project: providing services to taxonomists for standard genome sequencing and annotation.</title>
        <authorList>
            <consortium name="The Broad Institute Genomics Platform"/>
            <consortium name="The Broad Institute Genome Sequencing Center for Infectious Disease"/>
            <person name="Wu L."/>
            <person name="Ma J."/>
        </authorList>
    </citation>
    <scope>NUCLEOTIDE SEQUENCE [LARGE SCALE GENOMIC DNA]</scope>
    <source>
        <strain evidence="2">JCM 17986</strain>
    </source>
</reference>
<accession>A0ABP9I3N1</accession>
<dbReference type="EMBL" id="BAABHS010000030">
    <property type="protein sequence ID" value="GAA4985810.1"/>
    <property type="molecule type" value="Genomic_DNA"/>
</dbReference>
<gene>
    <name evidence="1" type="ORF">GCM10023205_65360</name>
</gene>
<name>A0ABP9I3N1_9ACTN</name>
<evidence type="ECO:0000313" key="1">
    <source>
        <dbReference type="EMBL" id="GAA4985810.1"/>
    </source>
</evidence>
<organism evidence="1 2">
    <name type="scientific">Yinghuangia aomiensis</name>
    <dbReference type="NCBI Taxonomy" id="676205"/>
    <lineage>
        <taxon>Bacteria</taxon>
        <taxon>Bacillati</taxon>
        <taxon>Actinomycetota</taxon>
        <taxon>Actinomycetes</taxon>
        <taxon>Kitasatosporales</taxon>
        <taxon>Streptomycetaceae</taxon>
        <taxon>Yinghuangia</taxon>
    </lineage>
</organism>
<evidence type="ECO:0000313" key="2">
    <source>
        <dbReference type="Proteomes" id="UP001500466"/>
    </source>
</evidence>
<proteinExistence type="predicted"/>
<sequence length="99" mass="10715">MQVGKVGDVPFGRIARGNAAAVRDAIERGASARKATVGAVLRTVESLFLFQGGQRTARRNAWDAVCDDRRRARARAEATDLLERLANEAPAPRVSTVRV</sequence>
<dbReference type="Proteomes" id="UP001500466">
    <property type="component" value="Unassembled WGS sequence"/>
</dbReference>
<keyword evidence="2" id="KW-1185">Reference proteome</keyword>